<name>A0ABQ5BR05_9ASTR</name>
<evidence type="ECO:0000313" key="2">
    <source>
        <dbReference type="EMBL" id="GJT16267.1"/>
    </source>
</evidence>
<gene>
    <name evidence="2" type="ORF">Tco_0874973</name>
</gene>
<keyword evidence="3" id="KW-1185">Reference proteome</keyword>
<protein>
    <submittedName>
        <fullName evidence="2">Uncharacterized protein</fullName>
    </submittedName>
</protein>
<evidence type="ECO:0000256" key="1">
    <source>
        <dbReference type="SAM" id="MobiDB-lite"/>
    </source>
</evidence>
<dbReference type="Proteomes" id="UP001151760">
    <property type="component" value="Unassembled WGS sequence"/>
</dbReference>
<sequence length="86" mass="10154">MISPAFVEANYKVLKSLLREQRRQKRNEDLRTELEYFSEEYNEEREMEPRPICNRETTSVLSTRVERNFESGRPSGLGADNVEAKE</sequence>
<reference evidence="2" key="2">
    <citation type="submission" date="2022-01" db="EMBL/GenBank/DDBJ databases">
        <authorList>
            <person name="Yamashiro T."/>
            <person name="Shiraishi A."/>
            <person name="Satake H."/>
            <person name="Nakayama K."/>
        </authorList>
    </citation>
    <scope>NUCLEOTIDE SEQUENCE</scope>
</reference>
<accession>A0ABQ5BR05</accession>
<proteinExistence type="predicted"/>
<organism evidence="2 3">
    <name type="scientific">Tanacetum coccineum</name>
    <dbReference type="NCBI Taxonomy" id="301880"/>
    <lineage>
        <taxon>Eukaryota</taxon>
        <taxon>Viridiplantae</taxon>
        <taxon>Streptophyta</taxon>
        <taxon>Embryophyta</taxon>
        <taxon>Tracheophyta</taxon>
        <taxon>Spermatophyta</taxon>
        <taxon>Magnoliopsida</taxon>
        <taxon>eudicotyledons</taxon>
        <taxon>Gunneridae</taxon>
        <taxon>Pentapetalae</taxon>
        <taxon>asterids</taxon>
        <taxon>campanulids</taxon>
        <taxon>Asterales</taxon>
        <taxon>Asteraceae</taxon>
        <taxon>Asteroideae</taxon>
        <taxon>Anthemideae</taxon>
        <taxon>Anthemidinae</taxon>
        <taxon>Tanacetum</taxon>
    </lineage>
</organism>
<comment type="caution">
    <text evidence="2">The sequence shown here is derived from an EMBL/GenBank/DDBJ whole genome shotgun (WGS) entry which is preliminary data.</text>
</comment>
<feature type="region of interest" description="Disordered" evidence="1">
    <location>
        <begin position="66"/>
        <end position="86"/>
    </location>
</feature>
<dbReference type="EMBL" id="BQNB010013461">
    <property type="protein sequence ID" value="GJT16267.1"/>
    <property type="molecule type" value="Genomic_DNA"/>
</dbReference>
<evidence type="ECO:0000313" key="3">
    <source>
        <dbReference type="Proteomes" id="UP001151760"/>
    </source>
</evidence>
<reference evidence="2" key="1">
    <citation type="journal article" date="2022" name="Int. J. Mol. Sci.">
        <title>Draft Genome of Tanacetum Coccineum: Genomic Comparison of Closely Related Tanacetum-Family Plants.</title>
        <authorList>
            <person name="Yamashiro T."/>
            <person name="Shiraishi A."/>
            <person name="Nakayama K."/>
            <person name="Satake H."/>
        </authorList>
    </citation>
    <scope>NUCLEOTIDE SEQUENCE</scope>
</reference>